<sequence length="66" mass="7229">MGKSASYHVNGLLGRTTAVGRVLCFRVFGFIFVIEDSAAICAVHPIHFVSENIMPPGFLICVYLNQ</sequence>
<dbReference type="EMBL" id="KN832983">
    <property type="protein sequence ID" value="KIM86096.1"/>
    <property type="molecule type" value="Genomic_DNA"/>
</dbReference>
<dbReference type="AlphaFoldDB" id="A0A0C3G645"/>
<dbReference type="HOGENOM" id="CLU_2832041_0_0_1"/>
<dbReference type="Proteomes" id="UP000054166">
    <property type="component" value="Unassembled WGS sequence"/>
</dbReference>
<protein>
    <submittedName>
        <fullName evidence="1">Uncharacterized protein</fullName>
    </submittedName>
</protein>
<dbReference type="InParanoid" id="A0A0C3G645"/>
<keyword evidence="2" id="KW-1185">Reference proteome</keyword>
<gene>
    <name evidence="1" type="ORF">PILCRDRAFT_816636</name>
</gene>
<organism evidence="1 2">
    <name type="scientific">Piloderma croceum (strain F 1598)</name>
    <dbReference type="NCBI Taxonomy" id="765440"/>
    <lineage>
        <taxon>Eukaryota</taxon>
        <taxon>Fungi</taxon>
        <taxon>Dikarya</taxon>
        <taxon>Basidiomycota</taxon>
        <taxon>Agaricomycotina</taxon>
        <taxon>Agaricomycetes</taxon>
        <taxon>Agaricomycetidae</taxon>
        <taxon>Atheliales</taxon>
        <taxon>Atheliaceae</taxon>
        <taxon>Piloderma</taxon>
    </lineage>
</organism>
<reference evidence="1 2" key="1">
    <citation type="submission" date="2014-04" db="EMBL/GenBank/DDBJ databases">
        <authorList>
            <consortium name="DOE Joint Genome Institute"/>
            <person name="Kuo A."/>
            <person name="Tarkka M."/>
            <person name="Buscot F."/>
            <person name="Kohler A."/>
            <person name="Nagy L.G."/>
            <person name="Floudas D."/>
            <person name="Copeland A."/>
            <person name="Barry K.W."/>
            <person name="Cichocki N."/>
            <person name="Veneault-Fourrey C."/>
            <person name="LaButti K."/>
            <person name="Lindquist E.A."/>
            <person name="Lipzen A."/>
            <person name="Lundell T."/>
            <person name="Morin E."/>
            <person name="Murat C."/>
            <person name="Sun H."/>
            <person name="Tunlid A."/>
            <person name="Henrissat B."/>
            <person name="Grigoriev I.V."/>
            <person name="Hibbett D.S."/>
            <person name="Martin F."/>
            <person name="Nordberg H.P."/>
            <person name="Cantor M.N."/>
            <person name="Hua S.X."/>
        </authorList>
    </citation>
    <scope>NUCLEOTIDE SEQUENCE [LARGE SCALE GENOMIC DNA]</scope>
    <source>
        <strain evidence="1 2">F 1598</strain>
    </source>
</reference>
<accession>A0A0C3G645</accession>
<reference evidence="2" key="2">
    <citation type="submission" date="2015-01" db="EMBL/GenBank/DDBJ databases">
        <title>Evolutionary Origins and Diversification of the Mycorrhizal Mutualists.</title>
        <authorList>
            <consortium name="DOE Joint Genome Institute"/>
            <consortium name="Mycorrhizal Genomics Consortium"/>
            <person name="Kohler A."/>
            <person name="Kuo A."/>
            <person name="Nagy L.G."/>
            <person name="Floudas D."/>
            <person name="Copeland A."/>
            <person name="Barry K.W."/>
            <person name="Cichocki N."/>
            <person name="Veneault-Fourrey C."/>
            <person name="LaButti K."/>
            <person name="Lindquist E.A."/>
            <person name="Lipzen A."/>
            <person name="Lundell T."/>
            <person name="Morin E."/>
            <person name="Murat C."/>
            <person name="Riley R."/>
            <person name="Ohm R."/>
            <person name="Sun H."/>
            <person name="Tunlid A."/>
            <person name="Henrissat B."/>
            <person name="Grigoriev I.V."/>
            <person name="Hibbett D.S."/>
            <person name="Martin F."/>
        </authorList>
    </citation>
    <scope>NUCLEOTIDE SEQUENCE [LARGE SCALE GENOMIC DNA]</scope>
    <source>
        <strain evidence="2">F 1598</strain>
    </source>
</reference>
<evidence type="ECO:0000313" key="2">
    <source>
        <dbReference type="Proteomes" id="UP000054166"/>
    </source>
</evidence>
<proteinExistence type="predicted"/>
<evidence type="ECO:0000313" key="1">
    <source>
        <dbReference type="EMBL" id="KIM86096.1"/>
    </source>
</evidence>
<name>A0A0C3G645_PILCF</name>